<feature type="transmembrane region" description="Helical" evidence="1">
    <location>
        <begin position="12"/>
        <end position="36"/>
    </location>
</feature>
<keyword evidence="1" id="KW-1133">Transmembrane helix</keyword>
<accession>A0A2Z4ADU8</accession>
<dbReference type="Proteomes" id="UP000247465">
    <property type="component" value="Chromosome"/>
</dbReference>
<protein>
    <submittedName>
        <fullName evidence="2">Uncharacterized protein</fullName>
    </submittedName>
</protein>
<organism evidence="2 3">
    <name type="scientific">Candidatus Moanibacter tarae</name>
    <dbReference type="NCBI Taxonomy" id="2200854"/>
    <lineage>
        <taxon>Bacteria</taxon>
        <taxon>Pseudomonadati</taxon>
        <taxon>Verrucomicrobiota</taxon>
        <taxon>Opitutia</taxon>
        <taxon>Puniceicoccales</taxon>
        <taxon>Puniceicoccales incertae sedis</taxon>
        <taxon>Candidatus Moanibacter</taxon>
    </lineage>
</organism>
<reference evidence="2 3" key="1">
    <citation type="submission" date="2018-06" db="EMBL/GenBank/DDBJ databases">
        <title>Draft Genome Sequence of a Novel Marine Bacterium Related to the Verrucomicrobia.</title>
        <authorList>
            <person name="Vosseberg J."/>
            <person name="Martijn J."/>
            <person name="Ettema T.J.G."/>
        </authorList>
    </citation>
    <scope>NUCLEOTIDE SEQUENCE [LARGE SCALE GENOMIC DNA]</scope>
    <source>
        <strain evidence="2">TARA_B100001123</strain>
    </source>
</reference>
<sequence length="51" mass="5699">MNIDRFVVWSTYLGRIFAILSGAVNGSSIIIGLCFLEESVMHKGTVRRLNI</sequence>
<dbReference type="EMBL" id="CP029803">
    <property type="protein sequence ID" value="AWT59046.1"/>
    <property type="molecule type" value="Genomic_DNA"/>
</dbReference>
<evidence type="ECO:0000256" key="1">
    <source>
        <dbReference type="SAM" id="Phobius"/>
    </source>
</evidence>
<proteinExistence type="predicted"/>
<gene>
    <name evidence="2" type="ORF">DF168_00220</name>
</gene>
<evidence type="ECO:0000313" key="3">
    <source>
        <dbReference type="Proteomes" id="UP000247465"/>
    </source>
</evidence>
<keyword evidence="1" id="KW-0812">Transmembrane</keyword>
<keyword evidence="1" id="KW-0472">Membrane</keyword>
<dbReference type="KEGG" id="mtar:DF168_00220"/>
<name>A0A2Z4ADU8_9BACT</name>
<evidence type="ECO:0000313" key="2">
    <source>
        <dbReference type="EMBL" id="AWT59046.1"/>
    </source>
</evidence>
<dbReference type="AlphaFoldDB" id="A0A2Z4ADU8"/>